<keyword evidence="1" id="KW-0472">Membrane</keyword>
<comment type="caution">
    <text evidence="2">The sequence shown here is derived from an EMBL/GenBank/DDBJ whole genome shotgun (WGS) entry which is preliminary data.</text>
</comment>
<keyword evidence="3" id="KW-1185">Reference proteome</keyword>
<proteinExistence type="predicted"/>
<feature type="transmembrane region" description="Helical" evidence="1">
    <location>
        <begin position="122"/>
        <end position="142"/>
    </location>
</feature>
<evidence type="ECO:0000313" key="3">
    <source>
        <dbReference type="Proteomes" id="UP000261284"/>
    </source>
</evidence>
<name>A0A3E1NCW7_9BACT</name>
<protein>
    <submittedName>
        <fullName evidence="2">Uncharacterized protein</fullName>
    </submittedName>
</protein>
<reference evidence="2 3" key="1">
    <citation type="submission" date="2018-08" db="EMBL/GenBank/DDBJ databases">
        <title>Chitinophagaceae sp. K23C18032701, a novel bacterium isolated from forest soil.</title>
        <authorList>
            <person name="Wang C."/>
        </authorList>
    </citation>
    <scope>NUCLEOTIDE SEQUENCE [LARGE SCALE GENOMIC DNA]</scope>
    <source>
        <strain evidence="2 3">K23C18032701</strain>
    </source>
</reference>
<gene>
    <name evidence="2" type="ORF">DXN05_23620</name>
</gene>
<keyword evidence="1" id="KW-0812">Transmembrane</keyword>
<organism evidence="2 3">
    <name type="scientific">Deminuibacter soli</name>
    <dbReference type="NCBI Taxonomy" id="2291815"/>
    <lineage>
        <taxon>Bacteria</taxon>
        <taxon>Pseudomonadati</taxon>
        <taxon>Bacteroidota</taxon>
        <taxon>Chitinophagia</taxon>
        <taxon>Chitinophagales</taxon>
        <taxon>Chitinophagaceae</taxon>
        <taxon>Deminuibacter</taxon>
    </lineage>
</organism>
<keyword evidence="1" id="KW-1133">Transmembrane helix</keyword>
<evidence type="ECO:0000256" key="1">
    <source>
        <dbReference type="SAM" id="Phobius"/>
    </source>
</evidence>
<accession>A0A3E1NCW7</accession>
<sequence length="432" mass="47626">MTQYADDICLPYCLQAVEVKLGRGDSTGWSGYDFEKLGEAILADTGVNLSITTLKRLWGKLKYDNLPTVNTLNTLARYAGHADWQAFKQQCAVEAATVPPPVPAMDRPLPGPRAAKLVKKRWLYLLPGLTGLLLVVYVSIAYKSHAPAGTLVNTAGYSFSSKTTVASGVPSSVVFSYNASESPSDSVFIAQSWDVSRKVAVPKNQTRYSTIYYYPGYFRAKLMIGAQIVKEHDLFINSGGWMALVHRDPIPLYLKQEEYLRSDRLEVNAATLQSHNLDMQPLPPQLQFINVKDMGPLRTDNFVFETAVKSDYKEGAAACQYVRVLLLCKNDVFIIPLCAKGCVGDIGLAAAGVQVTSANADLSGFGCDLSNWVKLRVEAHNKQVHFYVNDHEAYSLTFPNAPCDIVGVQYRFNGTGAIKDTRFIDGKRVVQL</sequence>
<evidence type="ECO:0000313" key="2">
    <source>
        <dbReference type="EMBL" id="RFM25702.1"/>
    </source>
</evidence>
<dbReference type="Proteomes" id="UP000261284">
    <property type="component" value="Unassembled WGS sequence"/>
</dbReference>
<dbReference type="RefSeq" id="WP_116849780.1">
    <property type="nucleotide sequence ID" value="NZ_QTJU01000016.1"/>
</dbReference>
<dbReference type="OrthoDB" id="639802at2"/>
<dbReference type="AlphaFoldDB" id="A0A3E1NCW7"/>
<dbReference type="EMBL" id="QTJU01000016">
    <property type="protein sequence ID" value="RFM25702.1"/>
    <property type="molecule type" value="Genomic_DNA"/>
</dbReference>